<dbReference type="SUPFAM" id="SSF53474">
    <property type="entry name" value="alpha/beta-Hydrolases"/>
    <property type="match status" value="1"/>
</dbReference>
<dbReference type="PANTHER" id="PTHR36513:SF1">
    <property type="entry name" value="TRANSMEMBRANE PROTEIN"/>
    <property type="match status" value="1"/>
</dbReference>
<dbReference type="GO" id="GO:0016787">
    <property type="term" value="F:hydrolase activity"/>
    <property type="evidence" value="ECO:0007669"/>
    <property type="project" value="UniProtKB-KW"/>
</dbReference>
<proteinExistence type="predicted"/>
<dbReference type="Gene3D" id="3.40.50.1820">
    <property type="entry name" value="alpha/beta hydrolase"/>
    <property type="match status" value="1"/>
</dbReference>
<reference evidence="1 2" key="1">
    <citation type="submission" date="2023-09" db="EMBL/GenBank/DDBJ databases">
        <title>Whole genome shotgun sequencing (WGS) of Bosea sp. ZW T0_25, isolated from stored onions (Allium cepa).</title>
        <authorList>
            <person name="Stoll D.A."/>
            <person name="Huch M."/>
        </authorList>
    </citation>
    <scope>NUCLEOTIDE SEQUENCE [LARGE SCALE GENOMIC DNA]</scope>
    <source>
        <strain evidence="1 2">ZW T0_25</strain>
    </source>
</reference>
<organism evidence="1 2">
    <name type="scientific">Bosea rubneri</name>
    <dbReference type="NCBI Taxonomy" id="3075434"/>
    <lineage>
        <taxon>Bacteria</taxon>
        <taxon>Pseudomonadati</taxon>
        <taxon>Pseudomonadota</taxon>
        <taxon>Alphaproteobacteria</taxon>
        <taxon>Hyphomicrobiales</taxon>
        <taxon>Boseaceae</taxon>
        <taxon>Bosea</taxon>
    </lineage>
</organism>
<dbReference type="PANTHER" id="PTHR36513">
    <property type="entry name" value="ABC TRANSMEMBRANE TYPE-1 DOMAIN-CONTAINING PROTEIN"/>
    <property type="match status" value="1"/>
</dbReference>
<dbReference type="InterPro" id="IPR014586">
    <property type="entry name" value="UCP033909"/>
</dbReference>
<dbReference type="EMBL" id="JAWDID010000041">
    <property type="protein sequence ID" value="MDU0342475.1"/>
    <property type="molecule type" value="Genomic_DNA"/>
</dbReference>
<dbReference type="InterPro" id="IPR010297">
    <property type="entry name" value="DUF900_hydrolase"/>
</dbReference>
<evidence type="ECO:0000313" key="1">
    <source>
        <dbReference type="EMBL" id="MDU0342475.1"/>
    </source>
</evidence>
<keyword evidence="1" id="KW-0378">Hydrolase</keyword>
<accession>A0ABU3SCH5</accession>
<dbReference type="Pfam" id="PF05990">
    <property type="entry name" value="DUF900"/>
    <property type="match status" value="1"/>
</dbReference>
<protein>
    <submittedName>
        <fullName evidence="1">Alpha/beta hydrolase</fullName>
    </submittedName>
</protein>
<comment type="caution">
    <text evidence="1">The sequence shown here is derived from an EMBL/GenBank/DDBJ whole genome shotgun (WGS) entry which is preliminary data.</text>
</comment>
<keyword evidence="2" id="KW-1185">Reference proteome</keyword>
<evidence type="ECO:0000313" key="2">
    <source>
        <dbReference type="Proteomes" id="UP001254257"/>
    </source>
</evidence>
<name>A0ABU3SCH5_9HYPH</name>
<dbReference type="InterPro" id="IPR029058">
    <property type="entry name" value="AB_hydrolase_fold"/>
</dbReference>
<sequence length="384" mass="41324">MTPGLDRRHLRNAVMALVCALGLGACAGTPRGMLQTVPPVPGTDRVNMLTATTRAPSAEPGVLFSGDRGDTVSFSNIVVSIPRDREVGTIQLPRSVPGNPETDFTVSSVTPIAKPQLASWFNKANGRKRRVFVFVHGFNTPFDRAVFRFAQLAHDADANALPALFSWPSRGHLLDYARDFDNASYSRSDLAYLLKAAANSPSVSDIVILAHSMGSWPAVEAVRQLALEQGGVPRKISNLILASPDLDVGVFRRQVEDMGKRRPQITLFVAQHDRALQLSRFISRGATRLGGIDLTRDEYQQQFAGLSGITVLDLTAINAGDRINHDLYAASPDAVRLIGDRLLQGQVITDSDVSPPLAAADALGSAASLLVTAPIRIFDAASIR</sequence>
<dbReference type="Proteomes" id="UP001254257">
    <property type="component" value="Unassembled WGS sequence"/>
</dbReference>
<gene>
    <name evidence="1" type="ORF">RKE40_21465</name>
</gene>
<dbReference type="PIRSF" id="PIRSF033909">
    <property type="entry name" value="UCP033909"/>
    <property type="match status" value="1"/>
</dbReference>
<dbReference type="RefSeq" id="WP_316020246.1">
    <property type="nucleotide sequence ID" value="NZ_JAWDID010000041.1"/>
</dbReference>
<dbReference type="PROSITE" id="PS51257">
    <property type="entry name" value="PROKAR_LIPOPROTEIN"/>
    <property type="match status" value="1"/>
</dbReference>